<gene>
    <name evidence="1" type="ORF">Tcan_00113</name>
</gene>
<dbReference type="OrthoDB" id="5846344at2759"/>
<dbReference type="EMBL" id="JPKZ01001475">
    <property type="protein sequence ID" value="KHN81750.1"/>
    <property type="molecule type" value="Genomic_DNA"/>
</dbReference>
<accession>A0A0B2VL79</accession>
<organism evidence="1 2">
    <name type="scientific">Toxocara canis</name>
    <name type="common">Canine roundworm</name>
    <dbReference type="NCBI Taxonomy" id="6265"/>
    <lineage>
        <taxon>Eukaryota</taxon>
        <taxon>Metazoa</taxon>
        <taxon>Ecdysozoa</taxon>
        <taxon>Nematoda</taxon>
        <taxon>Chromadorea</taxon>
        <taxon>Rhabditida</taxon>
        <taxon>Spirurina</taxon>
        <taxon>Ascaridomorpha</taxon>
        <taxon>Ascaridoidea</taxon>
        <taxon>Toxocaridae</taxon>
        <taxon>Toxocara</taxon>
    </lineage>
</organism>
<sequence>GLRLRNGIYKKKHRFARYDCLIERIVSVQGHDHLLPKATFFALFKLVVMVENFWYHLRKRMPLYLGPLIAAGIIFIDWNHTREWKRNGRVSVLDMHLLNKGPPDTLDCDKQQH</sequence>
<evidence type="ECO:0000313" key="1">
    <source>
        <dbReference type="EMBL" id="KHN81750.1"/>
    </source>
</evidence>
<proteinExistence type="predicted"/>
<feature type="non-terminal residue" evidence="1">
    <location>
        <position position="1"/>
    </location>
</feature>
<keyword evidence="2" id="KW-1185">Reference proteome</keyword>
<dbReference type="AlphaFoldDB" id="A0A0B2VL79"/>
<comment type="caution">
    <text evidence="1">The sequence shown here is derived from an EMBL/GenBank/DDBJ whole genome shotgun (WGS) entry which is preliminary data.</text>
</comment>
<protein>
    <submittedName>
        <fullName evidence="1">Uncharacterized protein</fullName>
    </submittedName>
</protein>
<name>A0A0B2VL79_TOXCA</name>
<evidence type="ECO:0000313" key="2">
    <source>
        <dbReference type="Proteomes" id="UP000031036"/>
    </source>
</evidence>
<dbReference type="Proteomes" id="UP000031036">
    <property type="component" value="Unassembled WGS sequence"/>
</dbReference>
<reference evidence="1 2" key="1">
    <citation type="submission" date="2014-11" db="EMBL/GenBank/DDBJ databases">
        <title>Genetic blueprint of the zoonotic pathogen Toxocara canis.</title>
        <authorList>
            <person name="Zhu X.-Q."/>
            <person name="Korhonen P.K."/>
            <person name="Cai H."/>
            <person name="Young N.D."/>
            <person name="Nejsum P."/>
            <person name="von Samson-Himmelstjerna G."/>
            <person name="Boag P.R."/>
            <person name="Tan P."/>
            <person name="Li Q."/>
            <person name="Min J."/>
            <person name="Yang Y."/>
            <person name="Wang X."/>
            <person name="Fang X."/>
            <person name="Hall R.S."/>
            <person name="Hofmann A."/>
            <person name="Sternberg P.W."/>
            <person name="Jex A.R."/>
            <person name="Gasser R.B."/>
        </authorList>
    </citation>
    <scope>NUCLEOTIDE SEQUENCE [LARGE SCALE GENOMIC DNA]</scope>
    <source>
        <strain evidence="1">PN_DK_2014</strain>
    </source>
</reference>